<evidence type="ECO:0000256" key="7">
    <source>
        <dbReference type="RuleBase" id="RU364112"/>
    </source>
</evidence>
<feature type="region of interest" description="Disordered" evidence="8">
    <location>
        <begin position="128"/>
        <end position="168"/>
    </location>
</feature>
<evidence type="ECO:0000256" key="4">
    <source>
        <dbReference type="ARBA" id="ARBA00022729"/>
    </source>
</evidence>
<keyword evidence="6 7" id="KW-0408">Iron</keyword>
<protein>
    <recommendedName>
        <fullName evidence="7">Cytochrome c-type biogenesis protein</fullName>
    </recommendedName>
</protein>
<name>A0A316FQI3_9GAMM</name>
<evidence type="ECO:0000256" key="5">
    <source>
        <dbReference type="ARBA" id="ARBA00022748"/>
    </source>
</evidence>
<feature type="transmembrane region" description="Helical" evidence="7">
    <location>
        <begin position="102"/>
        <end position="123"/>
    </location>
</feature>
<evidence type="ECO:0000256" key="6">
    <source>
        <dbReference type="ARBA" id="ARBA00023004"/>
    </source>
</evidence>
<dbReference type="CDD" id="cd16378">
    <property type="entry name" value="CcmH_N"/>
    <property type="match status" value="1"/>
</dbReference>
<keyword evidence="5" id="KW-0201">Cytochrome c-type biogenesis</keyword>
<dbReference type="PANTHER" id="PTHR47870">
    <property type="entry name" value="CYTOCHROME C-TYPE BIOGENESIS PROTEIN CCMH"/>
    <property type="match status" value="1"/>
</dbReference>
<dbReference type="InterPro" id="IPR005616">
    <property type="entry name" value="CcmH/CycL/Ccl2/NrfF_N"/>
</dbReference>
<evidence type="ECO:0000256" key="2">
    <source>
        <dbReference type="ARBA" id="ARBA00022617"/>
    </source>
</evidence>
<dbReference type="GO" id="GO:0046872">
    <property type="term" value="F:metal ion binding"/>
    <property type="evidence" value="ECO:0007669"/>
    <property type="project" value="UniProtKB-KW"/>
</dbReference>
<comment type="caution">
    <text evidence="10">The sequence shown here is derived from an EMBL/GenBank/DDBJ whole genome shotgun (WGS) entry which is preliminary data.</text>
</comment>
<dbReference type="GO" id="GO:0005886">
    <property type="term" value="C:plasma membrane"/>
    <property type="evidence" value="ECO:0007669"/>
    <property type="project" value="TreeGrafter"/>
</dbReference>
<keyword evidence="7" id="KW-0812">Transmembrane</keyword>
<dbReference type="GO" id="GO:0017004">
    <property type="term" value="P:cytochrome complex assembly"/>
    <property type="evidence" value="ECO:0007669"/>
    <property type="project" value="UniProtKB-KW"/>
</dbReference>
<dbReference type="OrthoDB" id="9804975at2"/>
<dbReference type="RefSeq" id="WP_109763748.1">
    <property type="nucleotide sequence ID" value="NZ_QGGU01000007.1"/>
</dbReference>
<proteinExistence type="inferred from homology"/>
<keyword evidence="4 7" id="KW-0732">Signal</keyword>
<feature type="chain" id="PRO_5016188754" description="Cytochrome c-type biogenesis protein" evidence="7">
    <location>
        <begin position="19"/>
        <end position="168"/>
    </location>
</feature>
<gene>
    <name evidence="10" type="ORF">C8D97_107131</name>
</gene>
<organism evidence="10 11">
    <name type="scientific">Pleionea mediterranea</name>
    <dbReference type="NCBI Taxonomy" id="523701"/>
    <lineage>
        <taxon>Bacteria</taxon>
        <taxon>Pseudomonadati</taxon>
        <taxon>Pseudomonadota</taxon>
        <taxon>Gammaproteobacteria</taxon>
        <taxon>Oceanospirillales</taxon>
        <taxon>Pleioneaceae</taxon>
        <taxon>Pleionea</taxon>
    </lineage>
</organism>
<feature type="compositionally biased region" description="Basic and acidic residues" evidence="8">
    <location>
        <begin position="159"/>
        <end position="168"/>
    </location>
</feature>
<keyword evidence="11" id="KW-1185">Reference proteome</keyword>
<evidence type="ECO:0000313" key="11">
    <source>
        <dbReference type="Proteomes" id="UP000245790"/>
    </source>
</evidence>
<feature type="signal peptide" evidence="7">
    <location>
        <begin position="1"/>
        <end position="18"/>
    </location>
</feature>
<accession>A0A316FQI3</accession>
<comment type="function">
    <text evidence="7">Possible subunit of a heme lyase.</text>
</comment>
<dbReference type="InterPro" id="IPR038297">
    <property type="entry name" value="CcmH/CycL/NrfF/Ccl2_sf"/>
</dbReference>
<dbReference type="Pfam" id="PF03918">
    <property type="entry name" value="CcmH"/>
    <property type="match status" value="1"/>
</dbReference>
<keyword evidence="7" id="KW-0472">Membrane</keyword>
<dbReference type="FunFam" id="1.10.8.640:FF:000001">
    <property type="entry name" value="Cytochrome c-type biogenesis protein"/>
    <property type="match status" value="1"/>
</dbReference>
<evidence type="ECO:0000256" key="3">
    <source>
        <dbReference type="ARBA" id="ARBA00022723"/>
    </source>
</evidence>
<keyword evidence="2 7" id="KW-0349">Heme</keyword>
<keyword evidence="7" id="KW-1133">Transmembrane helix</keyword>
<evidence type="ECO:0000313" key="10">
    <source>
        <dbReference type="EMBL" id="PWK49966.1"/>
    </source>
</evidence>
<reference evidence="10 11" key="1">
    <citation type="submission" date="2018-05" db="EMBL/GenBank/DDBJ databases">
        <title>Genomic Encyclopedia of Type Strains, Phase IV (KMG-IV): sequencing the most valuable type-strain genomes for metagenomic binning, comparative biology and taxonomic classification.</title>
        <authorList>
            <person name="Goeker M."/>
        </authorList>
    </citation>
    <scope>NUCLEOTIDE SEQUENCE [LARGE SCALE GENOMIC DNA]</scope>
    <source>
        <strain evidence="10 11">DSM 25350</strain>
    </source>
</reference>
<sequence length="168" mass="18818">MRAIIYTSLLLFSALSIASKDVLTFKSSKDEARYYQLIEQLRCPKCLNQSIADSNAGISEDLRNIVYEKINQGHSNEAIKQFLKQRYGDFILYQPEVGGANLILWFGPVIVMLIVATVVVMRLRKKASGAGKGELTDEQQKQVEQLLKQSGRHPSVTTDKNEDKGSPL</sequence>
<dbReference type="EMBL" id="QGGU01000007">
    <property type="protein sequence ID" value="PWK49966.1"/>
    <property type="molecule type" value="Genomic_DNA"/>
</dbReference>
<keyword evidence="3 7" id="KW-0479">Metal-binding</keyword>
<comment type="similarity">
    <text evidence="1 7">Belongs to the CcmH/CycL/Ccl2/NrfF family.</text>
</comment>
<dbReference type="AlphaFoldDB" id="A0A316FQI3"/>
<feature type="domain" description="CcmH/CycL/Ccl2/NrfF N-terminal" evidence="9">
    <location>
        <begin position="9"/>
        <end position="147"/>
    </location>
</feature>
<dbReference type="Gene3D" id="1.10.8.640">
    <property type="entry name" value="Cytochrome C biogenesis protein"/>
    <property type="match status" value="1"/>
</dbReference>
<evidence type="ECO:0000259" key="9">
    <source>
        <dbReference type="Pfam" id="PF03918"/>
    </source>
</evidence>
<evidence type="ECO:0000256" key="1">
    <source>
        <dbReference type="ARBA" id="ARBA00010342"/>
    </source>
</evidence>
<dbReference type="Proteomes" id="UP000245790">
    <property type="component" value="Unassembled WGS sequence"/>
</dbReference>
<evidence type="ECO:0000256" key="8">
    <source>
        <dbReference type="SAM" id="MobiDB-lite"/>
    </source>
</evidence>
<dbReference type="PANTHER" id="PTHR47870:SF1">
    <property type="entry name" value="CYTOCHROME C-TYPE BIOGENESIS PROTEIN CCMH"/>
    <property type="match status" value="1"/>
</dbReference>
<dbReference type="InterPro" id="IPR051263">
    <property type="entry name" value="C-type_cytochrome_biogenesis"/>
</dbReference>